<organism evidence="3 4">
    <name type="scientific">Fistulifera solaris</name>
    <name type="common">Oleaginous diatom</name>
    <dbReference type="NCBI Taxonomy" id="1519565"/>
    <lineage>
        <taxon>Eukaryota</taxon>
        <taxon>Sar</taxon>
        <taxon>Stramenopiles</taxon>
        <taxon>Ochrophyta</taxon>
        <taxon>Bacillariophyta</taxon>
        <taxon>Bacillariophyceae</taxon>
        <taxon>Bacillariophycidae</taxon>
        <taxon>Naviculales</taxon>
        <taxon>Naviculaceae</taxon>
        <taxon>Fistulifera</taxon>
    </lineage>
</organism>
<feature type="compositionally biased region" description="Low complexity" evidence="1">
    <location>
        <begin position="78"/>
        <end position="87"/>
    </location>
</feature>
<name>A0A1Z5KRL8_FISSO</name>
<feature type="region of interest" description="Disordered" evidence="1">
    <location>
        <begin position="40"/>
        <end position="87"/>
    </location>
</feature>
<dbReference type="Proteomes" id="UP000198406">
    <property type="component" value="Unassembled WGS sequence"/>
</dbReference>
<accession>A0A1Z5KRL8</accession>
<keyword evidence="4" id="KW-1185">Reference proteome</keyword>
<feature type="domain" description="Ubiquitin-like" evidence="2">
    <location>
        <begin position="87"/>
        <end position="152"/>
    </location>
</feature>
<dbReference type="Gene3D" id="3.10.20.90">
    <property type="entry name" value="Phosphatidylinositol 3-kinase Catalytic Subunit, Chain A, domain 1"/>
    <property type="match status" value="1"/>
</dbReference>
<dbReference type="EMBL" id="BDSP01000284">
    <property type="protein sequence ID" value="GAX28963.1"/>
    <property type="molecule type" value="Genomic_DNA"/>
</dbReference>
<evidence type="ECO:0000256" key="1">
    <source>
        <dbReference type="SAM" id="MobiDB-lite"/>
    </source>
</evidence>
<comment type="caution">
    <text evidence="3">The sequence shown here is derived from an EMBL/GenBank/DDBJ whole genome shotgun (WGS) entry which is preliminary data.</text>
</comment>
<gene>
    <name evidence="3" type="ORF">FisN_1Hh040</name>
</gene>
<reference evidence="3 4" key="1">
    <citation type="journal article" date="2015" name="Plant Cell">
        <title>Oil accumulation by the oleaginous diatom Fistulifera solaris as revealed by the genome and transcriptome.</title>
        <authorList>
            <person name="Tanaka T."/>
            <person name="Maeda Y."/>
            <person name="Veluchamy A."/>
            <person name="Tanaka M."/>
            <person name="Abida H."/>
            <person name="Marechal E."/>
            <person name="Bowler C."/>
            <person name="Muto M."/>
            <person name="Sunaga Y."/>
            <person name="Tanaka M."/>
            <person name="Yoshino T."/>
            <person name="Taniguchi T."/>
            <person name="Fukuda Y."/>
            <person name="Nemoto M."/>
            <person name="Matsumoto M."/>
            <person name="Wong P.S."/>
            <person name="Aburatani S."/>
            <person name="Fujibuchi W."/>
        </authorList>
    </citation>
    <scope>NUCLEOTIDE SEQUENCE [LARGE SCALE GENOMIC DNA]</scope>
    <source>
        <strain evidence="3 4">JPCC DA0580</strain>
    </source>
</reference>
<evidence type="ECO:0000313" key="4">
    <source>
        <dbReference type="Proteomes" id="UP000198406"/>
    </source>
</evidence>
<sequence>MQQSTTEAYRPFVSRATYRTLSFTQRDTAWLVRGGASMQEGVVEDEEASATQENKAVNENNEEDEDEEEEEDAKQASKKSPASQKAVTVTVQTATGFKVLDHSLELNANRSRDIASLKETIRRQLPSKPPVSTMELIWRGKRLPDTTIVDDLIEDEDDDEEDDEMDEDNAFGLVLQLDMVPPIDPKFLPQLQQEIPHWTTAQLLEAYAANEAALYQNAASLFPSRSTASSDDSDEEIEVQPSNDSSLISEQIRQQAERIQAQWKTELLTSSKAQNLLADPMAPAEQSGLMITQTRGERVRQVAVAGVKTSIKLQLQRQFNIDWEASIRSFCLFLFFGWFGGRTPASRAILLLGAPAVFVLQARQVQLLIKQMLYFLLLKPPSIVLSLLPAPQQQILVVATKSDKAMESIYGPDELAGGEKVAERARIRTSATRIDIPLSKLTPSSSLSDDELDDYVESLILEVDDDEDEEDDDDEDDED</sequence>
<dbReference type="OrthoDB" id="47109at2759"/>
<feature type="compositionally biased region" description="Acidic residues" evidence="1">
    <location>
        <begin position="60"/>
        <end position="72"/>
    </location>
</feature>
<feature type="region of interest" description="Disordered" evidence="1">
    <location>
        <begin position="460"/>
        <end position="479"/>
    </location>
</feature>
<evidence type="ECO:0000313" key="3">
    <source>
        <dbReference type="EMBL" id="GAX28963.1"/>
    </source>
</evidence>
<evidence type="ECO:0000259" key="2">
    <source>
        <dbReference type="PROSITE" id="PS50053"/>
    </source>
</evidence>
<dbReference type="AlphaFoldDB" id="A0A1Z5KRL8"/>
<dbReference type="PROSITE" id="PS50053">
    <property type="entry name" value="UBIQUITIN_2"/>
    <property type="match status" value="1"/>
</dbReference>
<dbReference type="InterPro" id="IPR029071">
    <property type="entry name" value="Ubiquitin-like_domsf"/>
</dbReference>
<protein>
    <recommendedName>
        <fullName evidence="2">Ubiquitin-like domain-containing protein</fullName>
    </recommendedName>
</protein>
<feature type="region of interest" description="Disordered" evidence="1">
    <location>
        <begin position="224"/>
        <end position="248"/>
    </location>
</feature>
<dbReference type="InParanoid" id="A0A1Z5KRL8"/>
<dbReference type="SUPFAM" id="SSF54236">
    <property type="entry name" value="Ubiquitin-like"/>
    <property type="match status" value="1"/>
</dbReference>
<dbReference type="InterPro" id="IPR000626">
    <property type="entry name" value="Ubiquitin-like_dom"/>
</dbReference>
<proteinExistence type="predicted"/>